<evidence type="ECO:0000256" key="2">
    <source>
        <dbReference type="ARBA" id="ARBA00023125"/>
    </source>
</evidence>
<evidence type="ECO:0000259" key="5">
    <source>
        <dbReference type="PROSITE" id="PS51898"/>
    </source>
</evidence>
<dbReference type="GO" id="GO:0003677">
    <property type="term" value="F:DNA binding"/>
    <property type="evidence" value="ECO:0007669"/>
    <property type="project" value="UniProtKB-UniRule"/>
</dbReference>
<keyword evidence="2 4" id="KW-0238">DNA-binding</keyword>
<dbReference type="SUPFAM" id="SSF56349">
    <property type="entry name" value="DNA breaking-rejoining enzymes"/>
    <property type="match status" value="1"/>
</dbReference>
<dbReference type="PROSITE" id="PS51900">
    <property type="entry name" value="CB"/>
    <property type="match status" value="1"/>
</dbReference>
<dbReference type="Gene3D" id="1.10.150.130">
    <property type="match status" value="1"/>
</dbReference>
<dbReference type="PROSITE" id="PS51898">
    <property type="entry name" value="TYR_RECOMBINASE"/>
    <property type="match status" value="1"/>
</dbReference>
<organism evidence="7 8">
    <name type="scientific">Spongiactinospora gelatinilytica</name>
    <dbReference type="NCBI Taxonomy" id="2666298"/>
    <lineage>
        <taxon>Bacteria</taxon>
        <taxon>Bacillati</taxon>
        <taxon>Actinomycetota</taxon>
        <taxon>Actinomycetes</taxon>
        <taxon>Streptosporangiales</taxon>
        <taxon>Streptosporangiaceae</taxon>
        <taxon>Spongiactinospora</taxon>
    </lineage>
</organism>
<dbReference type="PANTHER" id="PTHR30349:SF64">
    <property type="entry name" value="PROPHAGE INTEGRASE INTD-RELATED"/>
    <property type="match status" value="1"/>
</dbReference>
<evidence type="ECO:0000256" key="4">
    <source>
        <dbReference type="PROSITE-ProRule" id="PRU01248"/>
    </source>
</evidence>
<dbReference type="InterPro" id="IPR013762">
    <property type="entry name" value="Integrase-like_cat_sf"/>
</dbReference>
<evidence type="ECO:0000313" key="7">
    <source>
        <dbReference type="EMBL" id="PZG33706.1"/>
    </source>
</evidence>
<dbReference type="InterPro" id="IPR050090">
    <property type="entry name" value="Tyrosine_recombinase_XerCD"/>
</dbReference>
<dbReference type="AlphaFoldDB" id="A0A2W2F8Y3"/>
<protein>
    <submittedName>
        <fullName evidence="7">Site-specific integrase</fullName>
    </submittedName>
</protein>
<evidence type="ECO:0000259" key="6">
    <source>
        <dbReference type="PROSITE" id="PS51900"/>
    </source>
</evidence>
<dbReference type="GO" id="GO:0015074">
    <property type="term" value="P:DNA integration"/>
    <property type="evidence" value="ECO:0007669"/>
    <property type="project" value="InterPro"/>
</dbReference>
<feature type="domain" description="Tyr recombinase" evidence="5">
    <location>
        <begin position="190"/>
        <end position="412"/>
    </location>
</feature>
<dbReference type="PANTHER" id="PTHR30349">
    <property type="entry name" value="PHAGE INTEGRASE-RELATED"/>
    <property type="match status" value="1"/>
</dbReference>
<dbReference type="Proteomes" id="UP000248544">
    <property type="component" value="Unassembled WGS sequence"/>
</dbReference>
<evidence type="ECO:0000256" key="3">
    <source>
        <dbReference type="ARBA" id="ARBA00023172"/>
    </source>
</evidence>
<comment type="caution">
    <text evidence="7">The sequence shown here is derived from an EMBL/GenBank/DDBJ whole genome shotgun (WGS) entry which is preliminary data.</text>
</comment>
<proteinExistence type="inferred from homology"/>
<dbReference type="InterPro" id="IPR010998">
    <property type="entry name" value="Integrase_recombinase_N"/>
</dbReference>
<keyword evidence="3" id="KW-0233">DNA recombination</keyword>
<dbReference type="EMBL" id="POUA01000292">
    <property type="protein sequence ID" value="PZG33706.1"/>
    <property type="molecule type" value="Genomic_DNA"/>
</dbReference>
<name>A0A2W2F8Y3_9ACTN</name>
<dbReference type="InterPro" id="IPR044068">
    <property type="entry name" value="CB"/>
</dbReference>
<dbReference type="InterPro" id="IPR002104">
    <property type="entry name" value="Integrase_catalytic"/>
</dbReference>
<dbReference type="Pfam" id="PF00589">
    <property type="entry name" value="Phage_integrase"/>
    <property type="match status" value="1"/>
</dbReference>
<dbReference type="RefSeq" id="WP_111170499.1">
    <property type="nucleotide sequence ID" value="NZ_POUA01000292.1"/>
</dbReference>
<dbReference type="InterPro" id="IPR011010">
    <property type="entry name" value="DNA_brk_join_enz"/>
</dbReference>
<comment type="similarity">
    <text evidence="1">Belongs to the 'phage' integrase family.</text>
</comment>
<feature type="non-terminal residue" evidence="7">
    <location>
        <position position="420"/>
    </location>
</feature>
<reference evidence="7 8" key="1">
    <citation type="submission" date="2018-01" db="EMBL/GenBank/DDBJ databases">
        <title>Draft genome sequence of Sphaerisporangium sp. 7K107.</title>
        <authorList>
            <person name="Sahin N."/>
            <person name="Saygin H."/>
            <person name="Ay H."/>
        </authorList>
    </citation>
    <scope>NUCLEOTIDE SEQUENCE [LARGE SCALE GENOMIC DNA]</scope>
    <source>
        <strain evidence="7 8">7K107</strain>
    </source>
</reference>
<dbReference type="Gene3D" id="1.10.443.10">
    <property type="entry name" value="Intergrase catalytic core"/>
    <property type="match status" value="1"/>
</dbReference>
<evidence type="ECO:0000256" key="1">
    <source>
        <dbReference type="ARBA" id="ARBA00008857"/>
    </source>
</evidence>
<gene>
    <name evidence="7" type="ORF">C1I98_28525</name>
</gene>
<dbReference type="GO" id="GO:0006310">
    <property type="term" value="P:DNA recombination"/>
    <property type="evidence" value="ECO:0007669"/>
    <property type="project" value="UniProtKB-KW"/>
</dbReference>
<feature type="domain" description="Core-binding (CB)" evidence="6">
    <location>
        <begin position="85"/>
        <end position="167"/>
    </location>
</feature>
<accession>A0A2W2F8Y3</accession>
<evidence type="ECO:0000313" key="8">
    <source>
        <dbReference type="Proteomes" id="UP000248544"/>
    </source>
</evidence>
<keyword evidence="8" id="KW-1185">Reference proteome</keyword>
<sequence>MSHIEDRWYRKARGPDGKILLNDRGKPVMEKDPQRYGKGKRWRLRLEGGRPSESFATKTAIDARKKIVDAEVLTDTYIDPNAGKITFEEHARGVIKTRSLDPASRELIEQRMEDHVYPVIGATAIGELSKRPSRIQALINTMEKKGLSPNTIDGTMSYVNLAFAAAVEDELIRKNPCRSSTISLPKIIERKIVVWTPEQVFAMAEHLHARYSAVVAAGAGIGLRLGEILGLGPDDIDWELDVVHVRRQLKMLKGADRKSVMVFAPPKGGKERDVPLAGLVKLLLVEHMRLYPPIEVKLPWGRVDGELVAARLFFSTSRGRPVRDSTFRPTWRSALRRAGIVPKLAKGQSGAAFREHGPHMLRRYFASVLMAKGESPKAVSLWMGHGDGGVLLLRTYAHLMPSSVQQMRASIDRALPLAPT</sequence>